<proteinExistence type="predicted"/>
<feature type="transmembrane region" description="Helical" evidence="1">
    <location>
        <begin position="60"/>
        <end position="79"/>
    </location>
</feature>
<evidence type="ECO:0000256" key="1">
    <source>
        <dbReference type="SAM" id="Phobius"/>
    </source>
</evidence>
<comment type="caution">
    <text evidence="2">The sequence shown here is derived from an EMBL/GenBank/DDBJ whole genome shotgun (WGS) entry which is preliminary data.</text>
</comment>
<keyword evidence="1" id="KW-0472">Membrane</keyword>
<dbReference type="EMBL" id="JADCNM010000004">
    <property type="protein sequence ID" value="KAG0487302.1"/>
    <property type="molecule type" value="Genomic_DNA"/>
</dbReference>
<evidence type="ECO:0000313" key="2">
    <source>
        <dbReference type="EMBL" id="KAG0487302.1"/>
    </source>
</evidence>
<accession>A0A835RJU2</accession>
<reference evidence="2 3" key="1">
    <citation type="journal article" date="2020" name="Nat. Food">
        <title>A phased Vanilla planifolia genome enables genetic improvement of flavour and production.</title>
        <authorList>
            <person name="Hasing T."/>
            <person name="Tang H."/>
            <person name="Brym M."/>
            <person name="Khazi F."/>
            <person name="Huang T."/>
            <person name="Chambers A.H."/>
        </authorList>
    </citation>
    <scope>NUCLEOTIDE SEQUENCE [LARGE SCALE GENOMIC DNA]</scope>
    <source>
        <tissue evidence="2">Leaf</tissue>
    </source>
</reference>
<dbReference type="AlphaFoldDB" id="A0A835RJU2"/>
<feature type="transmembrane region" description="Helical" evidence="1">
    <location>
        <begin position="32"/>
        <end position="54"/>
    </location>
</feature>
<protein>
    <submittedName>
        <fullName evidence="2">Uncharacterized protein</fullName>
    </submittedName>
</protein>
<organism evidence="2 3">
    <name type="scientific">Vanilla planifolia</name>
    <name type="common">Vanilla</name>
    <dbReference type="NCBI Taxonomy" id="51239"/>
    <lineage>
        <taxon>Eukaryota</taxon>
        <taxon>Viridiplantae</taxon>
        <taxon>Streptophyta</taxon>
        <taxon>Embryophyta</taxon>
        <taxon>Tracheophyta</taxon>
        <taxon>Spermatophyta</taxon>
        <taxon>Magnoliopsida</taxon>
        <taxon>Liliopsida</taxon>
        <taxon>Asparagales</taxon>
        <taxon>Orchidaceae</taxon>
        <taxon>Vanilloideae</taxon>
        <taxon>Vanilleae</taxon>
        <taxon>Vanilla</taxon>
    </lineage>
</organism>
<gene>
    <name evidence="2" type="ORF">HPP92_009397</name>
</gene>
<evidence type="ECO:0000313" key="3">
    <source>
        <dbReference type="Proteomes" id="UP000639772"/>
    </source>
</evidence>
<keyword evidence="1" id="KW-0812">Transmembrane</keyword>
<keyword evidence="1" id="KW-1133">Transmembrane helix</keyword>
<sequence>MAPHLRSVDTIRSPCFLLVSTGQAPAAARRRFFVALLAACLSFVIAGGFLFYKFRNKKQSLKIVLGSLGLSLLIASLFAQQRTRFERILGLVSYLGY</sequence>
<name>A0A835RJU2_VANPL</name>
<dbReference type="Proteomes" id="UP000639772">
    <property type="component" value="Unassembled WGS sequence"/>
</dbReference>